<sequence length="251" mass="28671">MRAIIDSKKPKPKIVKSISLLSFESYQRKTSKNLLINPFQTVVKEEKYHRASAKDIFEAAKFETQKSGKFGRQRTQVPKLENPVFEKPILKKPKIEPSRPEYSKFNPSKLEIPKFEPPKSETKTIGQPKLETPVFGHRVKFKTIPNILSPEDSLELTKTTDQNDETGDKFKKSTPLYQKANLLSHKTAPEPKLNMSNIPDLNQSESSMFQIENQEDFLLQDSGFLFGSNIPVASSQKSIDFCLDSDTKFLF</sequence>
<evidence type="ECO:0000256" key="1">
    <source>
        <dbReference type="SAM" id="MobiDB-lite"/>
    </source>
</evidence>
<dbReference type="AlphaFoldDB" id="A0A0C2JK68"/>
<feature type="region of interest" description="Disordered" evidence="1">
    <location>
        <begin position="96"/>
        <end position="126"/>
    </location>
</feature>
<organism evidence="2 3">
    <name type="scientific">Thelohanellus kitauei</name>
    <name type="common">Myxosporean</name>
    <dbReference type="NCBI Taxonomy" id="669202"/>
    <lineage>
        <taxon>Eukaryota</taxon>
        <taxon>Metazoa</taxon>
        <taxon>Cnidaria</taxon>
        <taxon>Myxozoa</taxon>
        <taxon>Myxosporea</taxon>
        <taxon>Bivalvulida</taxon>
        <taxon>Platysporina</taxon>
        <taxon>Myxobolidae</taxon>
        <taxon>Thelohanellus</taxon>
    </lineage>
</organism>
<gene>
    <name evidence="2" type="ORF">RF11_11598</name>
</gene>
<feature type="region of interest" description="Disordered" evidence="1">
    <location>
        <begin position="153"/>
        <end position="173"/>
    </location>
</feature>
<evidence type="ECO:0000313" key="2">
    <source>
        <dbReference type="EMBL" id="KII69793.1"/>
    </source>
</evidence>
<accession>A0A0C2JK68</accession>
<keyword evidence="3" id="KW-1185">Reference proteome</keyword>
<evidence type="ECO:0000313" key="3">
    <source>
        <dbReference type="Proteomes" id="UP000031668"/>
    </source>
</evidence>
<feature type="compositionally biased region" description="Basic and acidic residues" evidence="1">
    <location>
        <begin position="111"/>
        <end position="122"/>
    </location>
</feature>
<comment type="caution">
    <text evidence="2">The sequence shown here is derived from an EMBL/GenBank/DDBJ whole genome shotgun (WGS) entry which is preliminary data.</text>
</comment>
<reference evidence="2 3" key="1">
    <citation type="journal article" date="2014" name="Genome Biol. Evol.">
        <title>The genome of the myxosporean Thelohanellus kitauei shows adaptations to nutrient acquisition within its fish host.</title>
        <authorList>
            <person name="Yang Y."/>
            <person name="Xiong J."/>
            <person name="Zhou Z."/>
            <person name="Huo F."/>
            <person name="Miao W."/>
            <person name="Ran C."/>
            <person name="Liu Y."/>
            <person name="Zhang J."/>
            <person name="Feng J."/>
            <person name="Wang M."/>
            <person name="Wang M."/>
            <person name="Wang L."/>
            <person name="Yao B."/>
        </authorList>
    </citation>
    <scope>NUCLEOTIDE SEQUENCE [LARGE SCALE GENOMIC DNA]</scope>
    <source>
        <strain evidence="2">Wuqing</strain>
    </source>
</reference>
<protein>
    <submittedName>
        <fullName evidence="2">Uncharacterized protein</fullName>
    </submittedName>
</protein>
<dbReference type="EMBL" id="JWZT01002274">
    <property type="protein sequence ID" value="KII69793.1"/>
    <property type="molecule type" value="Genomic_DNA"/>
</dbReference>
<dbReference type="Proteomes" id="UP000031668">
    <property type="component" value="Unassembled WGS sequence"/>
</dbReference>
<proteinExistence type="predicted"/>
<name>A0A0C2JK68_THEKT</name>